<feature type="compositionally biased region" description="Polar residues" evidence="1">
    <location>
        <begin position="251"/>
        <end position="263"/>
    </location>
</feature>
<dbReference type="AlphaFoldDB" id="A0A7T2S7C5"/>
<gene>
    <name evidence="2" type="ORF">I6G66_09885</name>
</gene>
<proteinExistence type="predicted"/>
<dbReference type="EMBL" id="CP065668">
    <property type="protein sequence ID" value="QPS10276.1"/>
    <property type="molecule type" value="Genomic_DNA"/>
</dbReference>
<name>A0A7T2S7C5_DELAC</name>
<evidence type="ECO:0000313" key="3">
    <source>
        <dbReference type="Proteomes" id="UP000594778"/>
    </source>
</evidence>
<accession>A0A7T2S7C5</accession>
<evidence type="ECO:0000256" key="1">
    <source>
        <dbReference type="SAM" id="MobiDB-lite"/>
    </source>
</evidence>
<dbReference type="InterPro" id="IPR009228">
    <property type="entry name" value="Capsid_scaffold_GpO"/>
</dbReference>
<dbReference type="Pfam" id="PF05929">
    <property type="entry name" value="Phage_GPO"/>
    <property type="match status" value="1"/>
</dbReference>
<dbReference type="Proteomes" id="UP000594778">
    <property type="component" value="Chromosome"/>
</dbReference>
<sequence>MKKSKLFRVATEGATTDGRTISRAWIEQMARNFDPKKYGARVWIEHMRGLLPDSSFAAQGDVLSVQAKQEADGKLALYAQIQPLDSLIAINQKGQKLYTSIEVDPDFAGSGEAYMVGLAVTDTPASLGTEMLQFAAQHPNTSPLAGRKIKPGNLFTAAEHFSLELEQEAAATTGSEAGAMQAVVGMFSKLLDKLSPQQPEKKPETVQTHSATADQAPLVEALSEAGKVLKTMAQKQDEMAGQFAQLQTQHTDLVKKLSQQEQAGHQRPPATGGNGQAMADY</sequence>
<organism evidence="2 3">
    <name type="scientific">Delftia acidovorans</name>
    <name type="common">Pseudomonas acidovorans</name>
    <name type="synonym">Comamonas acidovorans</name>
    <dbReference type="NCBI Taxonomy" id="80866"/>
    <lineage>
        <taxon>Bacteria</taxon>
        <taxon>Pseudomonadati</taxon>
        <taxon>Pseudomonadota</taxon>
        <taxon>Betaproteobacteria</taxon>
        <taxon>Burkholderiales</taxon>
        <taxon>Comamonadaceae</taxon>
        <taxon>Delftia</taxon>
    </lineage>
</organism>
<dbReference type="RefSeq" id="WP_197956830.1">
    <property type="nucleotide sequence ID" value="NZ_CP065668.1"/>
</dbReference>
<evidence type="ECO:0000313" key="2">
    <source>
        <dbReference type="EMBL" id="QPS10276.1"/>
    </source>
</evidence>
<protein>
    <submittedName>
        <fullName evidence="2">GPO family capsid scaffolding protein</fullName>
    </submittedName>
</protein>
<feature type="region of interest" description="Disordered" evidence="1">
    <location>
        <begin position="195"/>
        <end position="215"/>
    </location>
</feature>
<feature type="region of interest" description="Disordered" evidence="1">
    <location>
        <begin position="251"/>
        <end position="281"/>
    </location>
</feature>
<reference evidence="2 3" key="1">
    <citation type="submission" date="2020-12" db="EMBL/GenBank/DDBJ databases">
        <title>FDA dAtabase for Regulatory Grade micrObial Sequences (FDA-ARGOS): Supporting development and validation of Infectious Disease Dx tests.</title>
        <authorList>
            <person name="Sproer C."/>
            <person name="Gronow S."/>
            <person name="Severitt S."/>
            <person name="Schroder I."/>
            <person name="Tallon L."/>
            <person name="Sadzewicz L."/>
            <person name="Zhao X."/>
            <person name="Boylan J."/>
            <person name="Ott S."/>
            <person name="Bowen H."/>
            <person name="Vavikolanu K."/>
            <person name="Mehta A."/>
            <person name="Aluvathingal J."/>
            <person name="Nadendla S."/>
            <person name="Lowell S."/>
            <person name="Myers T."/>
            <person name="Yan Y."/>
            <person name="Sichtig H."/>
        </authorList>
    </citation>
    <scope>NUCLEOTIDE SEQUENCE [LARGE SCALE GENOMIC DNA]</scope>
    <source>
        <strain evidence="2 3">FDAARGOS_909</strain>
    </source>
</reference>